<dbReference type="AlphaFoldDB" id="A0A372J8T8"/>
<keyword evidence="15" id="KW-1185">Reference proteome</keyword>
<keyword evidence="8 11" id="KW-0030">Aminoacyl-tRNA synthetase</keyword>
<dbReference type="Pfam" id="PF09334">
    <property type="entry name" value="tRNA-synt_1g"/>
    <property type="match status" value="1"/>
</dbReference>
<dbReference type="PANTHER" id="PTHR45765">
    <property type="entry name" value="METHIONINE--TRNA LIGASE"/>
    <property type="match status" value="1"/>
</dbReference>
<keyword evidence="4 11" id="KW-0436">Ligase</keyword>
<comment type="caution">
    <text evidence="14">The sequence shown here is derived from an EMBL/GenBank/DDBJ whole genome shotgun (WGS) entry which is preliminary data.</text>
</comment>
<dbReference type="GO" id="GO:0006431">
    <property type="term" value="P:methionyl-tRNA aminoacylation"/>
    <property type="evidence" value="ECO:0007669"/>
    <property type="project" value="InterPro"/>
</dbReference>
<evidence type="ECO:0000256" key="10">
    <source>
        <dbReference type="ARBA" id="ARBA00047364"/>
    </source>
</evidence>
<dbReference type="Gene3D" id="1.10.730.10">
    <property type="entry name" value="Isoleucyl-tRNA Synthetase, Domain 1"/>
    <property type="match status" value="1"/>
</dbReference>
<keyword evidence="5 11" id="KW-0547">Nucleotide-binding</keyword>
<dbReference type="InterPro" id="IPR015413">
    <property type="entry name" value="Methionyl/Leucyl_tRNA_Synth"/>
</dbReference>
<evidence type="ECO:0000256" key="7">
    <source>
        <dbReference type="ARBA" id="ARBA00022917"/>
    </source>
</evidence>
<protein>
    <recommendedName>
        <fullName evidence="2">methionine--tRNA ligase</fullName>
        <ecNumber evidence="2">6.1.1.10</ecNumber>
    </recommendedName>
    <alternativeName>
        <fullName evidence="9">Methionyl-tRNA synthetase</fullName>
    </alternativeName>
</protein>
<feature type="region of interest" description="Disordered" evidence="12">
    <location>
        <begin position="509"/>
        <end position="529"/>
    </location>
</feature>
<dbReference type="InterPro" id="IPR014729">
    <property type="entry name" value="Rossmann-like_a/b/a_fold"/>
</dbReference>
<evidence type="ECO:0000256" key="8">
    <source>
        <dbReference type="ARBA" id="ARBA00023146"/>
    </source>
</evidence>
<dbReference type="GO" id="GO:0005829">
    <property type="term" value="C:cytosol"/>
    <property type="evidence" value="ECO:0007669"/>
    <property type="project" value="TreeGrafter"/>
</dbReference>
<evidence type="ECO:0000256" key="4">
    <source>
        <dbReference type="ARBA" id="ARBA00022598"/>
    </source>
</evidence>
<evidence type="ECO:0000259" key="13">
    <source>
        <dbReference type="Pfam" id="PF09334"/>
    </source>
</evidence>
<accession>A0A372J8T8</accession>
<dbReference type="GO" id="GO:0004825">
    <property type="term" value="F:methionine-tRNA ligase activity"/>
    <property type="evidence" value="ECO:0007669"/>
    <property type="project" value="UniProtKB-EC"/>
</dbReference>
<dbReference type="SUPFAM" id="SSF52374">
    <property type="entry name" value="Nucleotidylyl transferase"/>
    <property type="match status" value="1"/>
</dbReference>
<dbReference type="RefSeq" id="WP_117361972.1">
    <property type="nucleotide sequence ID" value="NZ_QURH01001054.1"/>
</dbReference>
<evidence type="ECO:0000256" key="11">
    <source>
        <dbReference type="RuleBase" id="RU363039"/>
    </source>
</evidence>
<evidence type="ECO:0000313" key="14">
    <source>
        <dbReference type="EMBL" id="RFU36349.1"/>
    </source>
</evidence>
<dbReference type="InterPro" id="IPR001412">
    <property type="entry name" value="aa-tRNA-synth_I_CS"/>
</dbReference>
<dbReference type="OrthoDB" id="9810191at2"/>
<dbReference type="Gene3D" id="3.40.50.620">
    <property type="entry name" value="HUPs"/>
    <property type="match status" value="1"/>
</dbReference>
<comment type="catalytic activity">
    <reaction evidence="10">
        <text>tRNA(Met) + L-methionine + ATP = L-methionyl-tRNA(Met) + AMP + diphosphate</text>
        <dbReference type="Rhea" id="RHEA:13481"/>
        <dbReference type="Rhea" id="RHEA-COMP:9667"/>
        <dbReference type="Rhea" id="RHEA-COMP:9698"/>
        <dbReference type="ChEBI" id="CHEBI:30616"/>
        <dbReference type="ChEBI" id="CHEBI:33019"/>
        <dbReference type="ChEBI" id="CHEBI:57844"/>
        <dbReference type="ChEBI" id="CHEBI:78442"/>
        <dbReference type="ChEBI" id="CHEBI:78530"/>
        <dbReference type="ChEBI" id="CHEBI:456215"/>
        <dbReference type="EC" id="6.1.1.10"/>
    </reaction>
</comment>
<reference evidence="14 15" key="1">
    <citation type="submission" date="2018-08" db="EMBL/GenBank/DDBJ databases">
        <title>Actinomadura jelena sp. nov., a novel Actinomycete isolated from soil in Chad.</title>
        <authorList>
            <person name="Shi L."/>
        </authorList>
    </citation>
    <scope>NUCLEOTIDE SEQUENCE [LARGE SCALE GENOMIC DNA]</scope>
    <source>
        <strain evidence="14 15">NEAU-G17</strain>
    </source>
</reference>
<dbReference type="SUPFAM" id="SSF47323">
    <property type="entry name" value="Anticodon-binding domain of a subclass of class I aminoacyl-tRNA synthetases"/>
    <property type="match status" value="1"/>
</dbReference>
<dbReference type="EMBL" id="QURH01001054">
    <property type="protein sequence ID" value="RFU36349.1"/>
    <property type="molecule type" value="Genomic_DNA"/>
</dbReference>
<dbReference type="InterPro" id="IPR033911">
    <property type="entry name" value="MetRS_core"/>
</dbReference>
<dbReference type="GO" id="GO:0005524">
    <property type="term" value="F:ATP binding"/>
    <property type="evidence" value="ECO:0007669"/>
    <property type="project" value="UniProtKB-KW"/>
</dbReference>
<dbReference type="Gene3D" id="2.20.28.20">
    <property type="entry name" value="Methionyl-tRNA synthetase, Zn-domain"/>
    <property type="match status" value="1"/>
</dbReference>
<keyword evidence="3" id="KW-0963">Cytoplasm</keyword>
<evidence type="ECO:0000256" key="9">
    <source>
        <dbReference type="ARBA" id="ARBA00030904"/>
    </source>
</evidence>
<dbReference type="InterPro" id="IPR029038">
    <property type="entry name" value="MetRS_Zn"/>
</dbReference>
<evidence type="ECO:0000256" key="3">
    <source>
        <dbReference type="ARBA" id="ARBA00022490"/>
    </source>
</evidence>
<name>A0A372J8T8_9ACTN</name>
<dbReference type="InterPro" id="IPR023458">
    <property type="entry name" value="Met-tRNA_ligase_1"/>
</dbReference>
<feature type="domain" description="Methionyl/Leucyl tRNA synthetase" evidence="13">
    <location>
        <begin position="8"/>
        <end position="366"/>
    </location>
</feature>
<organism evidence="14 15">
    <name type="scientific">Actinomadura logoneensis</name>
    <dbReference type="NCBI Taxonomy" id="2293572"/>
    <lineage>
        <taxon>Bacteria</taxon>
        <taxon>Bacillati</taxon>
        <taxon>Actinomycetota</taxon>
        <taxon>Actinomycetes</taxon>
        <taxon>Streptosporangiales</taxon>
        <taxon>Thermomonosporaceae</taxon>
        <taxon>Actinomadura</taxon>
    </lineage>
</organism>
<gene>
    <name evidence="14" type="ORF">DZF91_38585</name>
</gene>
<evidence type="ECO:0000313" key="15">
    <source>
        <dbReference type="Proteomes" id="UP000261811"/>
    </source>
</evidence>
<proteinExistence type="inferred from homology"/>
<dbReference type="EC" id="6.1.1.10" evidence="2"/>
<dbReference type="Proteomes" id="UP000261811">
    <property type="component" value="Unassembled WGS sequence"/>
</dbReference>
<dbReference type="PROSITE" id="PS00178">
    <property type="entry name" value="AA_TRNA_LIGASE_I"/>
    <property type="match status" value="1"/>
</dbReference>
<dbReference type="PRINTS" id="PR01041">
    <property type="entry name" value="TRNASYNTHMET"/>
</dbReference>
<dbReference type="InterPro" id="IPR009080">
    <property type="entry name" value="tRNAsynth_Ia_anticodon-bd"/>
</dbReference>
<keyword evidence="6 11" id="KW-0067">ATP-binding</keyword>
<evidence type="ECO:0000256" key="5">
    <source>
        <dbReference type="ARBA" id="ARBA00022741"/>
    </source>
</evidence>
<evidence type="ECO:0000256" key="2">
    <source>
        <dbReference type="ARBA" id="ARBA00012838"/>
    </source>
</evidence>
<evidence type="ECO:0000256" key="6">
    <source>
        <dbReference type="ARBA" id="ARBA00022840"/>
    </source>
</evidence>
<dbReference type="PANTHER" id="PTHR45765:SF1">
    <property type="entry name" value="METHIONINE--TRNA LIGASE, CYTOPLASMIC"/>
    <property type="match status" value="1"/>
</dbReference>
<comment type="similarity">
    <text evidence="1">Belongs to the class-I aminoacyl-tRNA synthetase family. MetG type 1 subfamily.</text>
</comment>
<sequence length="529" mass="58446">MNGDFWLTATPPTPNGDLHVGHLAGPYVAVDVLRRFLVADGEQVLMTTGMDDHQSYVQVRGRLTDRTAVQVADSYGDRIETAWNTAGIGFDRVIRPRTSPGYTTFVQSFFKDLYDQGAIVPRTRPLPYCRTCDKWAYEAYVVGSCPHCGQRSNGNACEPCGRPNDCADLGDPRCVVCGSETVLRDQTRLYLPLAPHTGRLSRYWANTPMPPHLRALCEAMLADGLPEIAVSHPADWGVPVTVPGFTDQRIYVWFEMGPGYLWQADPAKGRPEHGPVQFFGFDNGYFHAVLFPALFMAWGVDEALPRSFVVNEFYRLDGEKFSTSRQHAVWALDALGEHGSDTLRFHVLRDRPNGRQTSLNPGDLDRTARHLDDVWNGWLRRLVAAVQRECESVVPQDEPGGVGWERFRARLERTVTELREAYSPEGFDPRRAADLLDEVVRCALDFSHVHEHEPDPAARRRAIAGQLAAASALSAWAAPALPLGAARLADLLGVEPARRVDAAVLAAPRPGTKVAEPDGPVFGEAPHGP</sequence>
<evidence type="ECO:0000256" key="12">
    <source>
        <dbReference type="SAM" id="MobiDB-lite"/>
    </source>
</evidence>
<evidence type="ECO:0000256" key="1">
    <source>
        <dbReference type="ARBA" id="ARBA00008258"/>
    </source>
</evidence>
<keyword evidence="7 11" id="KW-0648">Protein biosynthesis</keyword>